<evidence type="ECO:0000313" key="2">
    <source>
        <dbReference type="Proteomes" id="UP000276133"/>
    </source>
</evidence>
<name>A0A3M7RHP4_BRAPC</name>
<reference evidence="1 2" key="1">
    <citation type="journal article" date="2018" name="Sci. Rep.">
        <title>Genomic signatures of local adaptation to the degree of environmental predictability in rotifers.</title>
        <authorList>
            <person name="Franch-Gras L."/>
            <person name="Hahn C."/>
            <person name="Garcia-Roger E.M."/>
            <person name="Carmona M.J."/>
            <person name="Serra M."/>
            <person name="Gomez A."/>
        </authorList>
    </citation>
    <scope>NUCLEOTIDE SEQUENCE [LARGE SCALE GENOMIC DNA]</scope>
    <source>
        <strain evidence="1">HYR1</strain>
    </source>
</reference>
<keyword evidence="2" id="KW-1185">Reference proteome</keyword>
<dbReference type="Proteomes" id="UP000276133">
    <property type="component" value="Unassembled WGS sequence"/>
</dbReference>
<dbReference type="AlphaFoldDB" id="A0A3M7RHP4"/>
<sequence>MELKRIYLQFDFIWKNLIFFKILVQNLFCKSAKLSMGKFTPNNLKQGDEELNLKYHSQF</sequence>
<comment type="caution">
    <text evidence="1">The sequence shown here is derived from an EMBL/GenBank/DDBJ whole genome shotgun (WGS) entry which is preliminary data.</text>
</comment>
<protein>
    <submittedName>
        <fullName evidence="1">Uncharacterized protein</fullName>
    </submittedName>
</protein>
<gene>
    <name evidence="1" type="ORF">BpHYR1_040600</name>
</gene>
<proteinExistence type="predicted"/>
<dbReference type="EMBL" id="REGN01003353">
    <property type="protein sequence ID" value="RNA23096.1"/>
    <property type="molecule type" value="Genomic_DNA"/>
</dbReference>
<accession>A0A3M7RHP4</accession>
<evidence type="ECO:0000313" key="1">
    <source>
        <dbReference type="EMBL" id="RNA23096.1"/>
    </source>
</evidence>
<organism evidence="1 2">
    <name type="scientific">Brachionus plicatilis</name>
    <name type="common">Marine rotifer</name>
    <name type="synonym">Brachionus muelleri</name>
    <dbReference type="NCBI Taxonomy" id="10195"/>
    <lineage>
        <taxon>Eukaryota</taxon>
        <taxon>Metazoa</taxon>
        <taxon>Spiralia</taxon>
        <taxon>Gnathifera</taxon>
        <taxon>Rotifera</taxon>
        <taxon>Eurotatoria</taxon>
        <taxon>Monogononta</taxon>
        <taxon>Pseudotrocha</taxon>
        <taxon>Ploima</taxon>
        <taxon>Brachionidae</taxon>
        <taxon>Brachionus</taxon>
    </lineage>
</organism>